<dbReference type="Gene3D" id="3.10.10.10">
    <property type="entry name" value="HIV Type 1 Reverse Transcriptase, subunit A, domain 1"/>
    <property type="match status" value="1"/>
</dbReference>
<evidence type="ECO:0000256" key="3">
    <source>
        <dbReference type="ARBA" id="ARBA00022722"/>
    </source>
</evidence>
<dbReference type="PANTHER" id="PTHR37984">
    <property type="entry name" value="PROTEIN CBG26694"/>
    <property type="match status" value="1"/>
</dbReference>
<evidence type="ECO:0000256" key="2">
    <source>
        <dbReference type="ARBA" id="ARBA00022695"/>
    </source>
</evidence>
<dbReference type="InterPro" id="IPR043128">
    <property type="entry name" value="Rev_trsase/Diguanyl_cyclase"/>
</dbReference>
<keyword evidence="3" id="KW-0540">Nuclease</keyword>
<dbReference type="CDD" id="cd09274">
    <property type="entry name" value="RNase_HI_RT_Ty3"/>
    <property type="match status" value="1"/>
</dbReference>
<protein>
    <submittedName>
        <fullName evidence="9">Retrovirus-related Pol polyprotein</fullName>
    </submittedName>
</protein>
<keyword evidence="4" id="KW-0255">Endonuclease</keyword>
<reference evidence="9" key="1">
    <citation type="submission" date="2018-05" db="EMBL/GenBank/DDBJ databases">
        <title>Draft genome of Mucuna pruriens seed.</title>
        <authorList>
            <person name="Nnadi N.E."/>
            <person name="Vos R."/>
            <person name="Hasami M.H."/>
            <person name="Devisetty U.K."/>
            <person name="Aguiy J.C."/>
        </authorList>
    </citation>
    <scope>NUCLEOTIDE SEQUENCE [LARGE SCALE GENOMIC DNA]</scope>
    <source>
        <strain evidence="9">JCA_2017</strain>
    </source>
</reference>
<gene>
    <name evidence="9" type="primary">pol</name>
    <name evidence="9" type="ORF">CR513_40473</name>
</gene>
<dbReference type="SUPFAM" id="SSF56672">
    <property type="entry name" value="DNA/RNA polymerases"/>
    <property type="match status" value="1"/>
</dbReference>
<dbReference type="Pfam" id="PF17917">
    <property type="entry name" value="RT_RNaseH"/>
    <property type="match status" value="1"/>
</dbReference>
<accession>A0A371FLD6</accession>
<evidence type="ECO:0000259" key="8">
    <source>
        <dbReference type="Pfam" id="PF17917"/>
    </source>
</evidence>
<dbReference type="InterPro" id="IPR041373">
    <property type="entry name" value="RT_RNaseH"/>
</dbReference>
<evidence type="ECO:0000259" key="7">
    <source>
        <dbReference type="Pfam" id="PF00078"/>
    </source>
</evidence>
<name>A0A371FLD6_MUCPR</name>
<keyword evidence="1" id="KW-0808">Transferase</keyword>
<feature type="non-terminal residue" evidence="9">
    <location>
        <position position="556"/>
    </location>
</feature>
<dbReference type="EMBL" id="QJKJ01008625">
    <property type="protein sequence ID" value="RDX79137.1"/>
    <property type="molecule type" value="Genomic_DNA"/>
</dbReference>
<keyword evidence="10" id="KW-1185">Reference proteome</keyword>
<evidence type="ECO:0000313" key="10">
    <source>
        <dbReference type="Proteomes" id="UP000257109"/>
    </source>
</evidence>
<evidence type="ECO:0000256" key="5">
    <source>
        <dbReference type="ARBA" id="ARBA00022801"/>
    </source>
</evidence>
<dbReference type="GO" id="GO:0016787">
    <property type="term" value="F:hydrolase activity"/>
    <property type="evidence" value="ECO:0007669"/>
    <property type="project" value="UniProtKB-KW"/>
</dbReference>
<dbReference type="InterPro" id="IPR043502">
    <property type="entry name" value="DNA/RNA_pol_sf"/>
</dbReference>
<dbReference type="Pfam" id="PF00078">
    <property type="entry name" value="RVT_1"/>
    <property type="match status" value="1"/>
</dbReference>
<keyword evidence="2" id="KW-0548">Nucleotidyltransferase</keyword>
<sequence length="556" mass="64940">MFNKIDLRLGYHQIHLKSEDILKNAFRTYYGHYEYMVMSFGVTNVPGVLMDYMNRIFHLYLDSFIVVLIDDILQHAEHLRVVLEVLKDKQLYAKMLKCDFWLKEGGIDVDPSKLATVVEWETPRSVSKIRKTVNANSVLVLPNWKEPFVVYCDASKMGLEGVLMEGGKVMAYASRKLKTYDRNYLSHDLELVVMVFALKIWRHYLYGTKFEVFGDHKSHRYLFDQKELNMRQSGYHLSKANVVVDALIRKSLHVSIVMTLEQFRDHSLVCKVTPKSVRLGMLKITNNLLYKIKVDRMTPYEDLYDQSSIDYQESQVDSRRDDSGTKRKDLKFKEGNHVLLKVTPLTMIIKRVSGVSYQVALPLILANLHNVFHFSQLCKFFLSFSYENHRINLQRGKKIPLVKVMRRGALGDNATWELESQMKASYLEMFTVETEKGELTERTTCDVWVVVTKNKKEKGTKWMRIEKMSSPLIHGELDKRIEIRYKPHGNMIRMKGPSPFGKNLDFLKKATHVECPWRKCPQTLQTSFQNLLEVRKRRIDIETHSSQTFLGDKGLR</sequence>
<feature type="domain" description="Reverse transcriptase RNase H-like" evidence="8">
    <location>
        <begin position="145"/>
        <end position="234"/>
    </location>
</feature>
<dbReference type="Gene3D" id="3.30.70.270">
    <property type="match status" value="1"/>
</dbReference>
<keyword evidence="5" id="KW-0378">Hydrolase</keyword>
<dbReference type="InterPro" id="IPR050951">
    <property type="entry name" value="Retrovirus_Pol_polyprotein"/>
</dbReference>
<dbReference type="Proteomes" id="UP000257109">
    <property type="component" value="Unassembled WGS sequence"/>
</dbReference>
<organism evidence="9 10">
    <name type="scientific">Mucuna pruriens</name>
    <name type="common">Velvet bean</name>
    <name type="synonym">Dolichos pruriens</name>
    <dbReference type="NCBI Taxonomy" id="157652"/>
    <lineage>
        <taxon>Eukaryota</taxon>
        <taxon>Viridiplantae</taxon>
        <taxon>Streptophyta</taxon>
        <taxon>Embryophyta</taxon>
        <taxon>Tracheophyta</taxon>
        <taxon>Spermatophyta</taxon>
        <taxon>Magnoliopsida</taxon>
        <taxon>eudicotyledons</taxon>
        <taxon>Gunneridae</taxon>
        <taxon>Pentapetalae</taxon>
        <taxon>rosids</taxon>
        <taxon>fabids</taxon>
        <taxon>Fabales</taxon>
        <taxon>Fabaceae</taxon>
        <taxon>Papilionoideae</taxon>
        <taxon>50 kb inversion clade</taxon>
        <taxon>NPAAA clade</taxon>
        <taxon>indigoferoid/millettioid clade</taxon>
        <taxon>Phaseoleae</taxon>
        <taxon>Mucuna</taxon>
    </lineage>
</organism>
<feature type="domain" description="Reverse transcriptase" evidence="7">
    <location>
        <begin position="2"/>
        <end position="102"/>
    </location>
</feature>
<dbReference type="AlphaFoldDB" id="A0A371FLD6"/>
<evidence type="ECO:0000256" key="6">
    <source>
        <dbReference type="ARBA" id="ARBA00022918"/>
    </source>
</evidence>
<dbReference type="GO" id="GO:0003964">
    <property type="term" value="F:RNA-directed DNA polymerase activity"/>
    <property type="evidence" value="ECO:0007669"/>
    <property type="project" value="UniProtKB-KW"/>
</dbReference>
<keyword evidence="6" id="KW-0695">RNA-directed DNA polymerase</keyword>
<proteinExistence type="predicted"/>
<evidence type="ECO:0000256" key="4">
    <source>
        <dbReference type="ARBA" id="ARBA00022759"/>
    </source>
</evidence>
<evidence type="ECO:0000256" key="1">
    <source>
        <dbReference type="ARBA" id="ARBA00022679"/>
    </source>
</evidence>
<dbReference type="PANTHER" id="PTHR37984:SF5">
    <property type="entry name" value="PROTEIN NYNRIN-LIKE"/>
    <property type="match status" value="1"/>
</dbReference>
<dbReference type="CDD" id="cd01647">
    <property type="entry name" value="RT_LTR"/>
    <property type="match status" value="1"/>
</dbReference>
<feature type="non-terminal residue" evidence="9">
    <location>
        <position position="1"/>
    </location>
</feature>
<dbReference type="OrthoDB" id="415724at2759"/>
<evidence type="ECO:0000313" key="9">
    <source>
        <dbReference type="EMBL" id="RDX79137.1"/>
    </source>
</evidence>
<dbReference type="GO" id="GO:0004519">
    <property type="term" value="F:endonuclease activity"/>
    <property type="evidence" value="ECO:0007669"/>
    <property type="project" value="UniProtKB-KW"/>
</dbReference>
<comment type="caution">
    <text evidence="9">The sequence shown here is derived from an EMBL/GenBank/DDBJ whole genome shotgun (WGS) entry which is preliminary data.</text>
</comment>
<dbReference type="InterPro" id="IPR000477">
    <property type="entry name" value="RT_dom"/>
</dbReference>